<keyword evidence="3" id="KW-0159">Chromosome partition</keyword>
<dbReference type="InterPro" id="IPR003115">
    <property type="entry name" value="ParB_N"/>
</dbReference>
<dbReference type="Pfam" id="PF23552">
    <property type="entry name" value="ParB_C"/>
    <property type="match status" value="1"/>
</dbReference>
<gene>
    <name evidence="7" type="ORF">IAB67_03130</name>
</gene>
<dbReference type="Gene3D" id="1.10.10.2830">
    <property type="match status" value="1"/>
</dbReference>
<dbReference type="FunFam" id="1.10.10.2830:FF:000001">
    <property type="entry name" value="Chromosome partitioning protein ParB"/>
    <property type="match status" value="1"/>
</dbReference>
<dbReference type="EMBL" id="DVMR01000033">
    <property type="protein sequence ID" value="HIU43274.1"/>
    <property type="molecule type" value="Genomic_DNA"/>
</dbReference>
<comment type="subcellular location">
    <subcellularLocation>
        <location evidence="1">Cytoplasm</location>
        <location evidence="1">Nucleoid</location>
    </subcellularLocation>
</comment>
<accession>A0A9D1IWF7</accession>
<dbReference type="Pfam" id="PF02195">
    <property type="entry name" value="ParB_N"/>
    <property type="match status" value="1"/>
</dbReference>
<dbReference type="CDD" id="cd16393">
    <property type="entry name" value="SPO0J_N"/>
    <property type="match status" value="1"/>
</dbReference>
<dbReference type="GO" id="GO:0007059">
    <property type="term" value="P:chromosome segregation"/>
    <property type="evidence" value="ECO:0007669"/>
    <property type="project" value="UniProtKB-KW"/>
</dbReference>
<dbReference type="Pfam" id="PF17762">
    <property type="entry name" value="HTH_ParB"/>
    <property type="match status" value="1"/>
</dbReference>
<comment type="caution">
    <text evidence="7">The sequence shown here is derived from an EMBL/GenBank/DDBJ whole genome shotgun (WGS) entry which is preliminary data.</text>
</comment>
<dbReference type="SUPFAM" id="SSF109709">
    <property type="entry name" value="KorB DNA-binding domain-like"/>
    <property type="match status" value="1"/>
</dbReference>
<dbReference type="Gene3D" id="3.90.1530.30">
    <property type="match status" value="1"/>
</dbReference>
<dbReference type="PANTHER" id="PTHR33375">
    <property type="entry name" value="CHROMOSOME-PARTITIONING PROTEIN PARB-RELATED"/>
    <property type="match status" value="1"/>
</dbReference>
<sequence length="289" mass="32066">MADHKQPKGLGKGLSALFGEDPADTRPVTGLKIRDIEPSPNQPRHVFDEQALNELADSIRQNGVITPITVRRDGDIYRIIAGERRWRASRLAGLDEIPAHILDVDEATAYALALIENLQREDLDPIEEAEGYRTLMEQYDMTQEQAAERVGKSRPAVANSLRLLNLPAPLRDKVSRGQLSAGHGRALLSLGDPEQMEKAAEKVVAQGMSVRETEKLTQKLQKPKKAGSRPSSDNAMYIEDLQRRLSAQTGYKVTIQHGPKKGRLSIEYYGNDGLEALCQALRSLKPNME</sequence>
<dbReference type="InterPro" id="IPR050336">
    <property type="entry name" value="Chromosome_partition/occlusion"/>
</dbReference>
<dbReference type="GO" id="GO:0005694">
    <property type="term" value="C:chromosome"/>
    <property type="evidence" value="ECO:0007669"/>
    <property type="project" value="TreeGrafter"/>
</dbReference>
<dbReference type="SUPFAM" id="SSF110849">
    <property type="entry name" value="ParB/Sulfiredoxin"/>
    <property type="match status" value="1"/>
</dbReference>
<evidence type="ECO:0000256" key="2">
    <source>
        <dbReference type="ARBA" id="ARBA00006295"/>
    </source>
</evidence>
<evidence type="ECO:0000256" key="3">
    <source>
        <dbReference type="ARBA" id="ARBA00022829"/>
    </source>
</evidence>
<dbReference type="InterPro" id="IPR036086">
    <property type="entry name" value="ParB/Sulfiredoxin_sf"/>
</dbReference>
<dbReference type="NCBIfam" id="TIGR00180">
    <property type="entry name" value="parB_part"/>
    <property type="match status" value="1"/>
</dbReference>
<dbReference type="FunFam" id="3.90.1530.30:FF:000001">
    <property type="entry name" value="Chromosome partitioning protein ParB"/>
    <property type="match status" value="1"/>
</dbReference>
<evidence type="ECO:0000259" key="6">
    <source>
        <dbReference type="SMART" id="SM00470"/>
    </source>
</evidence>
<proteinExistence type="inferred from homology"/>
<keyword evidence="4" id="KW-0238">DNA-binding</keyword>
<reference evidence="7" key="1">
    <citation type="submission" date="2020-10" db="EMBL/GenBank/DDBJ databases">
        <authorList>
            <person name="Gilroy R."/>
        </authorList>
    </citation>
    <scope>NUCLEOTIDE SEQUENCE</scope>
    <source>
        <strain evidence="7">CHK191-8634</strain>
    </source>
</reference>
<evidence type="ECO:0000256" key="5">
    <source>
        <dbReference type="SAM" id="MobiDB-lite"/>
    </source>
</evidence>
<feature type="region of interest" description="Disordered" evidence="5">
    <location>
        <begin position="1"/>
        <end position="28"/>
    </location>
</feature>
<evidence type="ECO:0000256" key="4">
    <source>
        <dbReference type="ARBA" id="ARBA00023125"/>
    </source>
</evidence>
<dbReference type="PANTHER" id="PTHR33375:SF1">
    <property type="entry name" value="CHROMOSOME-PARTITIONING PROTEIN PARB-RELATED"/>
    <property type="match status" value="1"/>
</dbReference>
<comment type="similarity">
    <text evidence="2">Belongs to the ParB family.</text>
</comment>
<dbReference type="Proteomes" id="UP000824073">
    <property type="component" value="Unassembled WGS sequence"/>
</dbReference>
<evidence type="ECO:0000313" key="7">
    <source>
        <dbReference type="EMBL" id="HIU43274.1"/>
    </source>
</evidence>
<feature type="domain" description="ParB-like N-terminal" evidence="6">
    <location>
        <begin position="29"/>
        <end position="118"/>
    </location>
</feature>
<dbReference type="AlphaFoldDB" id="A0A9D1IWF7"/>
<dbReference type="SMART" id="SM00470">
    <property type="entry name" value="ParB"/>
    <property type="match status" value="1"/>
</dbReference>
<dbReference type="InterPro" id="IPR041468">
    <property type="entry name" value="HTH_ParB/Spo0J"/>
</dbReference>
<dbReference type="InterPro" id="IPR057240">
    <property type="entry name" value="ParB_dimer_C"/>
</dbReference>
<reference evidence="7" key="2">
    <citation type="journal article" date="2021" name="PeerJ">
        <title>Extensive microbial diversity within the chicken gut microbiome revealed by metagenomics and culture.</title>
        <authorList>
            <person name="Gilroy R."/>
            <person name="Ravi A."/>
            <person name="Getino M."/>
            <person name="Pursley I."/>
            <person name="Horton D.L."/>
            <person name="Alikhan N.F."/>
            <person name="Baker D."/>
            <person name="Gharbi K."/>
            <person name="Hall N."/>
            <person name="Watson M."/>
            <person name="Adriaenssens E.M."/>
            <person name="Foster-Nyarko E."/>
            <person name="Jarju S."/>
            <person name="Secka A."/>
            <person name="Antonio M."/>
            <person name="Oren A."/>
            <person name="Chaudhuri R.R."/>
            <person name="La Ragione R."/>
            <person name="Hildebrand F."/>
            <person name="Pallen M.J."/>
        </authorList>
    </citation>
    <scope>NUCLEOTIDE SEQUENCE</scope>
    <source>
        <strain evidence="7">CHK191-8634</strain>
    </source>
</reference>
<dbReference type="InterPro" id="IPR004437">
    <property type="entry name" value="ParB/RepB/Spo0J"/>
</dbReference>
<evidence type="ECO:0000256" key="1">
    <source>
        <dbReference type="ARBA" id="ARBA00004453"/>
    </source>
</evidence>
<dbReference type="GO" id="GO:0009295">
    <property type="term" value="C:nucleoid"/>
    <property type="evidence" value="ECO:0007669"/>
    <property type="project" value="UniProtKB-SubCell"/>
</dbReference>
<dbReference type="GO" id="GO:0003677">
    <property type="term" value="F:DNA binding"/>
    <property type="evidence" value="ECO:0007669"/>
    <property type="project" value="UniProtKB-KW"/>
</dbReference>
<feature type="region of interest" description="Disordered" evidence="5">
    <location>
        <begin position="211"/>
        <end position="235"/>
    </location>
</feature>
<name>A0A9D1IWF7_9CLOT</name>
<organism evidence="7 8">
    <name type="scientific">Candidatus Ventrousia excrementavium</name>
    <dbReference type="NCBI Taxonomy" id="2840961"/>
    <lineage>
        <taxon>Bacteria</taxon>
        <taxon>Bacillati</taxon>
        <taxon>Bacillota</taxon>
        <taxon>Clostridia</taxon>
        <taxon>Eubacteriales</taxon>
        <taxon>Clostridiaceae</taxon>
        <taxon>Clostridiaceae incertae sedis</taxon>
        <taxon>Candidatus Ventrousia</taxon>
    </lineage>
</organism>
<protein>
    <submittedName>
        <fullName evidence="7">ParB/RepB/Spo0J family partition protein</fullName>
    </submittedName>
</protein>
<evidence type="ECO:0000313" key="8">
    <source>
        <dbReference type="Proteomes" id="UP000824073"/>
    </source>
</evidence>